<accession>A0A316YV23</accession>
<organism evidence="4 5">
    <name type="scientific">Acaromyces ingoldii</name>
    <dbReference type="NCBI Taxonomy" id="215250"/>
    <lineage>
        <taxon>Eukaryota</taxon>
        <taxon>Fungi</taxon>
        <taxon>Dikarya</taxon>
        <taxon>Basidiomycota</taxon>
        <taxon>Ustilaginomycotina</taxon>
        <taxon>Exobasidiomycetes</taxon>
        <taxon>Exobasidiales</taxon>
        <taxon>Cryptobasidiaceae</taxon>
        <taxon>Acaromyces</taxon>
    </lineage>
</organism>
<dbReference type="InterPro" id="IPR020845">
    <property type="entry name" value="AMP-binding_CS"/>
</dbReference>
<proteinExistence type="inferred from homology"/>
<name>A0A316YV23_9BASI</name>
<dbReference type="InterPro" id="IPR042099">
    <property type="entry name" value="ANL_N_sf"/>
</dbReference>
<gene>
    <name evidence="4" type="ORF">FA10DRAFT_228532</name>
</gene>
<evidence type="ECO:0000313" key="4">
    <source>
        <dbReference type="EMBL" id="PWN91575.1"/>
    </source>
</evidence>
<dbReference type="PROSITE" id="PS00455">
    <property type="entry name" value="AMP_BINDING"/>
    <property type="match status" value="1"/>
</dbReference>
<evidence type="ECO:0000259" key="3">
    <source>
        <dbReference type="Pfam" id="PF16177"/>
    </source>
</evidence>
<dbReference type="PANTHER" id="PTHR42921:SF1">
    <property type="entry name" value="ACETOACETYL-COA SYNTHETASE"/>
    <property type="match status" value="1"/>
</dbReference>
<dbReference type="STRING" id="215250.A0A316YV23"/>
<dbReference type="GeneID" id="37040668"/>
<dbReference type="Pfam" id="PF16177">
    <property type="entry name" value="ACAS_N"/>
    <property type="match status" value="1"/>
</dbReference>
<dbReference type="RefSeq" id="XP_025378773.1">
    <property type="nucleotide sequence ID" value="XM_025518752.1"/>
</dbReference>
<dbReference type="InterPro" id="IPR000873">
    <property type="entry name" value="AMP-dep_synth/lig_dom"/>
</dbReference>
<feature type="domain" description="AMP-dependent synthetase/ligase" evidence="2">
    <location>
        <begin position="149"/>
        <end position="543"/>
    </location>
</feature>
<keyword evidence="5" id="KW-1185">Reference proteome</keyword>
<evidence type="ECO:0000313" key="5">
    <source>
        <dbReference type="Proteomes" id="UP000245768"/>
    </source>
</evidence>
<evidence type="ECO:0000259" key="2">
    <source>
        <dbReference type="Pfam" id="PF00501"/>
    </source>
</evidence>
<protein>
    <submittedName>
        <fullName evidence="4">Acetyl-CoA synthetase-like protein</fullName>
    </submittedName>
</protein>
<dbReference type="Proteomes" id="UP000245768">
    <property type="component" value="Unassembled WGS sequence"/>
</dbReference>
<dbReference type="EMBL" id="KZ819635">
    <property type="protein sequence ID" value="PWN91575.1"/>
    <property type="molecule type" value="Genomic_DNA"/>
</dbReference>
<dbReference type="PANTHER" id="PTHR42921">
    <property type="entry name" value="ACETOACETYL-COA SYNTHETASE"/>
    <property type="match status" value="1"/>
</dbReference>
<dbReference type="SUPFAM" id="SSF56801">
    <property type="entry name" value="Acetyl-CoA synthetase-like"/>
    <property type="match status" value="1"/>
</dbReference>
<sequence>MASKEEAPLPILWEASQSRIESSNLEKFRKIVNARYGLHLSTYDDLHRFSVERMPDFYKTLWDFAGIRYSKSYDEVLTNPNAKPGDLPRFFEGAKLNFAENVLFPLHPKNATACMPHAPRNWPHDKTTAIWEYGEAESTADDAVPLLLQQVSWGELRRRVAVLAEAFRRKGVQVGDRIAHVSANSSDPIVSYLATASVGAIFSALATDAGPQAIYGRLAQIRPKVVLTDDVAFYNGKETNVVDRVASVADDLLTNGKVEDPNAFEVVCLINRKRKRKTTSPELAWKGKKATCSTFEDYLQSVGLSTSPSCSPAHRFEALPFSQPALIVFSSGTTGEPKSICHIGGGMLIKAKTENLFQYELLGGDTFFQLTTCGWIMWQSLVSQLLVGASVITYDGSPLYPNALAVLRLVSQHCKQRGAVTGIGMAPRVLSEMERASAKLPRPPRDMFQFDTLKLVTSTGSPLSPANARFFYEKLFPRHVQLVSISGGTDLAGCLIGSSIFVPVRGHLLGAKTLGMDVRILDPITGEDCEASGQAGELTCASPFPSQPVSALHEKYMDSYYRRFPNGPARGYWAQGDFISRRPTRSKAVGGEIGGPFEIHGRSDGVLNPSGVRFGSAEIYAVVEGGQFPYVADSVVVGQRRPGKDDDERVLLFVKLHDAKAGLSPRQIDDMKKAIRTAYSPRHVPAHIFAVKDIPVTSNGKKTELAVKAIVCGNTAFRPSTATANPGALDEYRQYADLETVLRQSKL</sequence>
<dbReference type="Gene3D" id="3.30.300.30">
    <property type="match status" value="1"/>
</dbReference>
<feature type="domain" description="Acetyl-coenzyme A synthetase N-terminal" evidence="3">
    <location>
        <begin position="43"/>
        <end position="102"/>
    </location>
</feature>
<dbReference type="OrthoDB" id="10253869at2759"/>
<dbReference type="AlphaFoldDB" id="A0A316YV23"/>
<dbReference type="InParanoid" id="A0A316YV23"/>
<evidence type="ECO:0000256" key="1">
    <source>
        <dbReference type="ARBA" id="ARBA00006432"/>
    </source>
</evidence>
<comment type="similarity">
    <text evidence="1">Belongs to the ATP-dependent AMP-binding enzyme family.</text>
</comment>
<dbReference type="InterPro" id="IPR032387">
    <property type="entry name" value="ACAS_N"/>
</dbReference>
<dbReference type="GO" id="GO:0030729">
    <property type="term" value="F:acetoacetate-CoA ligase activity"/>
    <property type="evidence" value="ECO:0007669"/>
    <property type="project" value="TreeGrafter"/>
</dbReference>
<dbReference type="InterPro" id="IPR045851">
    <property type="entry name" value="AMP-bd_C_sf"/>
</dbReference>
<dbReference type="Gene3D" id="3.40.50.12780">
    <property type="entry name" value="N-terminal domain of ligase-like"/>
    <property type="match status" value="1"/>
</dbReference>
<reference evidence="4 5" key="1">
    <citation type="journal article" date="2018" name="Mol. Biol. Evol.">
        <title>Broad Genomic Sampling Reveals a Smut Pathogenic Ancestry of the Fungal Clade Ustilaginomycotina.</title>
        <authorList>
            <person name="Kijpornyongpan T."/>
            <person name="Mondo S.J."/>
            <person name="Barry K."/>
            <person name="Sandor L."/>
            <person name="Lee J."/>
            <person name="Lipzen A."/>
            <person name="Pangilinan J."/>
            <person name="LaButti K."/>
            <person name="Hainaut M."/>
            <person name="Henrissat B."/>
            <person name="Grigoriev I.V."/>
            <person name="Spatafora J.W."/>
            <person name="Aime M.C."/>
        </authorList>
    </citation>
    <scope>NUCLEOTIDE SEQUENCE [LARGE SCALE GENOMIC DNA]</scope>
    <source>
        <strain evidence="4 5">MCA 4198</strain>
    </source>
</reference>
<dbReference type="Pfam" id="PF00501">
    <property type="entry name" value="AMP-binding"/>
    <property type="match status" value="1"/>
</dbReference>